<dbReference type="EMBL" id="NIGF01000002">
    <property type="protein sequence ID" value="PQV65260.1"/>
    <property type="molecule type" value="Genomic_DNA"/>
</dbReference>
<organism evidence="2 3">
    <name type="scientific">Abditibacterium utsteinense</name>
    <dbReference type="NCBI Taxonomy" id="1960156"/>
    <lineage>
        <taxon>Bacteria</taxon>
        <taxon>Pseudomonadati</taxon>
        <taxon>Abditibacteriota</taxon>
        <taxon>Abditibacteriia</taxon>
        <taxon>Abditibacteriales</taxon>
        <taxon>Abditibacteriaceae</taxon>
        <taxon>Abditibacterium</taxon>
    </lineage>
</organism>
<name>A0A2S8SWT8_9BACT</name>
<evidence type="ECO:0000256" key="1">
    <source>
        <dbReference type="SAM" id="MobiDB-lite"/>
    </source>
</evidence>
<dbReference type="AlphaFoldDB" id="A0A2S8SWT8"/>
<feature type="compositionally biased region" description="Polar residues" evidence="1">
    <location>
        <begin position="1"/>
        <end position="17"/>
    </location>
</feature>
<keyword evidence="3" id="KW-1185">Reference proteome</keyword>
<proteinExistence type="predicted"/>
<feature type="region of interest" description="Disordered" evidence="1">
    <location>
        <begin position="1"/>
        <end position="65"/>
    </location>
</feature>
<evidence type="ECO:0000313" key="2">
    <source>
        <dbReference type="EMBL" id="PQV65260.1"/>
    </source>
</evidence>
<evidence type="ECO:0000313" key="3">
    <source>
        <dbReference type="Proteomes" id="UP000237684"/>
    </source>
</evidence>
<dbReference type="Proteomes" id="UP000237684">
    <property type="component" value="Unassembled WGS sequence"/>
</dbReference>
<sequence>MSINNSNQTPNPNIVTDESNDPKSGENDSPEAITGAVEAGWNGSMAGTNDALGPDDSQSEDKSVK</sequence>
<protein>
    <submittedName>
        <fullName evidence="2">Uncharacterized protein</fullName>
    </submittedName>
</protein>
<dbReference type="InParanoid" id="A0A2S8SWT8"/>
<reference evidence="2 3" key="1">
    <citation type="journal article" date="2018" name="Syst. Appl. Microbiol.">
        <title>Abditibacterium utsteinense sp. nov., the first cultivated member of candidate phylum FBP, isolated from ice-free Antarctic soil samples.</title>
        <authorList>
            <person name="Tahon G."/>
            <person name="Tytgat B."/>
            <person name="Lebbe L."/>
            <person name="Carlier A."/>
            <person name="Willems A."/>
        </authorList>
    </citation>
    <scope>NUCLEOTIDE SEQUENCE [LARGE SCALE GENOMIC DNA]</scope>
    <source>
        <strain evidence="2 3">LMG 29911</strain>
    </source>
</reference>
<comment type="caution">
    <text evidence="2">The sequence shown here is derived from an EMBL/GenBank/DDBJ whole genome shotgun (WGS) entry which is preliminary data.</text>
</comment>
<accession>A0A2S8SWT8</accession>
<dbReference type="RefSeq" id="WP_105482592.1">
    <property type="nucleotide sequence ID" value="NZ_NIGF01000002.1"/>
</dbReference>
<gene>
    <name evidence="2" type="ORF">B1R32_102269</name>
</gene>